<accession>A0A5Y7W7Z8</accession>
<dbReference type="EMBL" id="AAKAJM010000023">
    <property type="protein sequence ID" value="ECQ3013991.1"/>
    <property type="molecule type" value="Genomic_DNA"/>
</dbReference>
<sequence length="32" mass="3705">YNEERPHSSPGGIPPVTYARQKLAGDSNWQWY</sequence>
<protein>
    <submittedName>
        <fullName evidence="1">Transposase</fullName>
    </submittedName>
</protein>
<evidence type="ECO:0000313" key="1">
    <source>
        <dbReference type="EMBL" id="ECQ3013991.1"/>
    </source>
</evidence>
<feature type="non-terminal residue" evidence="1">
    <location>
        <position position="1"/>
    </location>
</feature>
<comment type="caution">
    <text evidence="1">The sequence shown here is derived from an EMBL/GenBank/DDBJ whole genome shotgun (WGS) entry which is preliminary data.</text>
</comment>
<gene>
    <name evidence="1" type="ORF">FZ370_20095</name>
</gene>
<reference evidence="1" key="1">
    <citation type="submission" date="2019-08" db="EMBL/GenBank/DDBJ databases">
        <authorList>
            <consortium name="PulseNet: The National Subtyping Network for Foodborne Disease Surveillance"/>
            <person name="Tarr C.L."/>
            <person name="Trees E."/>
            <person name="Katz L.S."/>
            <person name="Carleton-Romer H.A."/>
            <person name="Stroika S."/>
            <person name="Kucerova Z."/>
            <person name="Roache K.F."/>
            <person name="Sabol A.L."/>
            <person name="Besser J."/>
            <person name="Gerner-Smidt P."/>
        </authorList>
    </citation>
    <scope>NUCLEOTIDE SEQUENCE</scope>
    <source>
        <strain evidence="1">PNUSAS094603</strain>
    </source>
</reference>
<organism evidence="1">
    <name type="scientific">Salmonella enterica</name>
    <name type="common">Salmonella choleraesuis</name>
    <dbReference type="NCBI Taxonomy" id="28901"/>
    <lineage>
        <taxon>Bacteria</taxon>
        <taxon>Pseudomonadati</taxon>
        <taxon>Pseudomonadota</taxon>
        <taxon>Gammaproteobacteria</taxon>
        <taxon>Enterobacterales</taxon>
        <taxon>Enterobacteriaceae</taxon>
        <taxon>Salmonella</taxon>
    </lineage>
</organism>
<dbReference type="AlphaFoldDB" id="A0A5Y7W7Z8"/>
<name>A0A5Y7W7Z8_SALER</name>
<proteinExistence type="predicted"/>